<proteinExistence type="predicted"/>
<dbReference type="EMBL" id="GBXM01077049">
    <property type="protein sequence ID" value="JAH31528.1"/>
    <property type="molecule type" value="Transcribed_RNA"/>
</dbReference>
<reference evidence="1" key="2">
    <citation type="journal article" date="2015" name="Fish Shellfish Immunol.">
        <title>Early steps in the European eel (Anguilla anguilla)-Vibrio vulnificus interaction in the gills: Role of the RtxA13 toxin.</title>
        <authorList>
            <person name="Callol A."/>
            <person name="Pajuelo D."/>
            <person name="Ebbesson L."/>
            <person name="Teles M."/>
            <person name="MacKenzie S."/>
            <person name="Amaro C."/>
        </authorList>
    </citation>
    <scope>NUCLEOTIDE SEQUENCE</scope>
</reference>
<organism evidence="1">
    <name type="scientific">Anguilla anguilla</name>
    <name type="common">European freshwater eel</name>
    <name type="synonym">Muraena anguilla</name>
    <dbReference type="NCBI Taxonomy" id="7936"/>
    <lineage>
        <taxon>Eukaryota</taxon>
        <taxon>Metazoa</taxon>
        <taxon>Chordata</taxon>
        <taxon>Craniata</taxon>
        <taxon>Vertebrata</taxon>
        <taxon>Euteleostomi</taxon>
        <taxon>Actinopterygii</taxon>
        <taxon>Neopterygii</taxon>
        <taxon>Teleostei</taxon>
        <taxon>Anguilliformes</taxon>
        <taxon>Anguillidae</taxon>
        <taxon>Anguilla</taxon>
    </lineage>
</organism>
<dbReference type="AlphaFoldDB" id="A0A0E9RTD4"/>
<protein>
    <submittedName>
        <fullName evidence="1">Uncharacterized protein</fullName>
    </submittedName>
</protein>
<name>A0A0E9RTD4_ANGAN</name>
<reference evidence="1" key="1">
    <citation type="submission" date="2014-11" db="EMBL/GenBank/DDBJ databases">
        <authorList>
            <person name="Amaro Gonzalez C."/>
        </authorList>
    </citation>
    <scope>NUCLEOTIDE SEQUENCE</scope>
</reference>
<accession>A0A0E9RTD4</accession>
<evidence type="ECO:0000313" key="1">
    <source>
        <dbReference type="EMBL" id="JAH31528.1"/>
    </source>
</evidence>
<sequence length="50" mass="6090">MFTVSFFKFCIFAASSHRQLKTFCIVIFKLCTTEMFMWLKVISDYQPKYY</sequence>